<feature type="domain" description="Pyrrolo-quinoline quinone repeat" evidence="3">
    <location>
        <begin position="366"/>
        <end position="476"/>
    </location>
</feature>
<comment type="caution">
    <text evidence="4">The sequence shown here is derived from an EMBL/GenBank/DDBJ whole genome shotgun (WGS) entry which is preliminary data.</text>
</comment>
<feature type="compositionally biased region" description="Pro residues" evidence="1">
    <location>
        <begin position="20"/>
        <end position="31"/>
    </location>
</feature>
<dbReference type="PANTHER" id="PTHR34512">
    <property type="entry name" value="CELL SURFACE PROTEIN"/>
    <property type="match status" value="1"/>
</dbReference>
<evidence type="ECO:0000313" key="5">
    <source>
        <dbReference type="Proteomes" id="UP000614741"/>
    </source>
</evidence>
<dbReference type="Pfam" id="PF13360">
    <property type="entry name" value="PQQ_2"/>
    <property type="match status" value="1"/>
</dbReference>
<name>A0ABQ4DP97_9CELL</name>
<evidence type="ECO:0000256" key="2">
    <source>
        <dbReference type="SAM" id="Phobius"/>
    </source>
</evidence>
<gene>
    <name evidence="4" type="ORF">Cph01nite_29390</name>
</gene>
<keyword evidence="2" id="KW-0472">Membrane</keyword>
<keyword evidence="2" id="KW-0812">Transmembrane</keyword>
<keyword evidence="2" id="KW-1133">Transmembrane helix</keyword>
<dbReference type="Proteomes" id="UP000614741">
    <property type="component" value="Unassembled WGS sequence"/>
</dbReference>
<dbReference type="RefSeq" id="WP_203675470.1">
    <property type="nucleotide sequence ID" value="NZ_BONP01000021.1"/>
</dbReference>
<dbReference type="PANTHER" id="PTHR34512:SF30">
    <property type="entry name" value="OUTER MEMBRANE PROTEIN ASSEMBLY FACTOR BAMB"/>
    <property type="match status" value="1"/>
</dbReference>
<dbReference type="InterPro" id="IPR002372">
    <property type="entry name" value="PQQ_rpt_dom"/>
</dbReference>
<protein>
    <recommendedName>
        <fullName evidence="3">Pyrrolo-quinoline quinone repeat domain-containing protein</fullName>
    </recommendedName>
</protein>
<feature type="transmembrane region" description="Helical" evidence="2">
    <location>
        <begin position="39"/>
        <end position="61"/>
    </location>
</feature>
<evidence type="ECO:0000313" key="4">
    <source>
        <dbReference type="EMBL" id="GIG41177.1"/>
    </source>
</evidence>
<dbReference type="EMBL" id="BONP01000021">
    <property type="protein sequence ID" value="GIG41177.1"/>
    <property type="molecule type" value="Genomic_DNA"/>
</dbReference>
<accession>A0ABQ4DP97</accession>
<dbReference type="SUPFAM" id="SSF50998">
    <property type="entry name" value="Quinoprotein alcohol dehydrogenase-like"/>
    <property type="match status" value="1"/>
</dbReference>
<keyword evidence="5" id="KW-1185">Reference proteome</keyword>
<sequence>MARRGPLHDVELVEDDEPDAPAPTAPDTHPPSRPRRRRAVAAAAALLVVVVGAAVVGQGVVDARERETVAAVARQPGGVDLLAGPPAMRWEASFDDLYLGAEVRAGDVLVGVQHASQGPVAVAGRDAGTGAEVWRTELVDGTTREQPAGTPEAHAWSGQCVGVTGEQHLVVCMAHDGSWVVADLQSVEVPPSTVRVVVLDVRDGSVVEDLTQALHVTDRPSAVAATGGVVAVAVAADAGAQVHAVRLDGTPAWELTVPGPRDEDGWGTFVTSVGELVALVTPTELRLLDATGRAVRTEQLDGRFVTGRPGIELYVVPSPMGYERGADGSRVEGARTTTTVVRPEGDVEVTGDIVVTQVDDGSVPGLVLTSGGGRLTAWDGEGAEVWSVEVAAPGAALLLAGRVHVDAGSEVLTLDARTGDELWRSSATTALPVTDGRHLLALAAAPQRGQRAELVALDPAGGGELWRGPLPDGTDEVRTHLRLLLAVELGSGEGGESYTVLG</sequence>
<dbReference type="Gene3D" id="2.40.10.480">
    <property type="match status" value="1"/>
</dbReference>
<dbReference type="InterPro" id="IPR011047">
    <property type="entry name" value="Quinoprotein_ADH-like_sf"/>
</dbReference>
<proteinExistence type="predicted"/>
<evidence type="ECO:0000259" key="3">
    <source>
        <dbReference type="Pfam" id="PF13360"/>
    </source>
</evidence>
<evidence type="ECO:0000256" key="1">
    <source>
        <dbReference type="SAM" id="MobiDB-lite"/>
    </source>
</evidence>
<reference evidence="4 5" key="1">
    <citation type="submission" date="2021-01" db="EMBL/GenBank/DDBJ databases">
        <title>Whole genome shotgun sequence of Cellulomonas phragmiteti NBRC 110785.</title>
        <authorList>
            <person name="Komaki H."/>
            <person name="Tamura T."/>
        </authorList>
    </citation>
    <scope>NUCLEOTIDE SEQUENCE [LARGE SCALE GENOMIC DNA]</scope>
    <source>
        <strain evidence="4 5">NBRC 110785</strain>
    </source>
</reference>
<organism evidence="4 5">
    <name type="scientific">Cellulomonas phragmiteti</name>
    <dbReference type="NCBI Taxonomy" id="478780"/>
    <lineage>
        <taxon>Bacteria</taxon>
        <taxon>Bacillati</taxon>
        <taxon>Actinomycetota</taxon>
        <taxon>Actinomycetes</taxon>
        <taxon>Micrococcales</taxon>
        <taxon>Cellulomonadaceae</taxon>
        <taxon>Cellulomonas</taxon>
    </lineage>
</organism>
<feature type="region of interest" description="Disordered" evidence="1">
    <location>
        <begin position="1"/>
        <end position="36"/>
    </location>
</feature>
<feature type="compositionally biased region" description="Basic and acidic residues" evidence="1">
    <location>
        <begin position="1"/>
        <end position="11"/>
    </location>
</feature>